<feature type="compositionally biased region" description="Acidic residues" evidence="3">
    <location>
        <begin position="261"/>
        <end position="277"/>
    </location>
</feature>
<dbReference type="GO" id="GO:1990234">
    <property type="term" value="C:transferase complex"/>
    <property type="evidence" value="ECO:0007669"/>
    <property type="project" value="UniProtKB-ARBA"/>
</dbReference>
<dbReference type="AlphaFoldDB" id="A0A5C3NBV5"/>
<sequence>MSHLLTGGDDGYIRDYDVFAAVNGKNFLTAPQRHHCGVIEGTMKAGQIRFWWENPGDPVKLSGTEGEETSLSPVYSLAAHSDALWALAGTDQGHVNLFTVRHDPGRLCHVMRGHIGNVSALSIQDDEKGFLSAGLDGDTIVSSIPDSACSSIILYQHWDLNTGQMTRRFTSHKSQVASVAFRPTAMHSYTLPASNTQFEGSSWAKEILKDEVDTKPLDLGTSQLDNANGDLVPPSQLAMGESGGSGPVESDAKSEASYDPLFDDEPDADGDEDEEEATVSRNLSLAPPAGQGYSSMSAMGFPSPSASQSQPVRLAGAPAPKHAPPLLDSREYAAFSPDTFLTAFIDGQVILRDRRAPAGRGVGRLWMNEKTPPWCQSACWSASGDQIYAGRRNGTVDIWDVRQIGGSGPAGTPRLLKTLRNPPSSGVVSSVVAFPDGRHLACASNDNIRLWNVAEAGEPDSSGRVRSGAQFKIIPGHHGGMISQMLVDPAARFLVSASSSRGWHGDSTRTVFVHEIKHIQ</sequence>
<evidence type="ECO:0000256" key="1">
    <source>
        <dbReference type="ARBA" id="ARBA00022574"/>
    </source>
</evidence>
<evidence type="ECO:0000259" key="4">
    <source>
        <dbReference type="Pfam" id="PF23798"/>
    </source>
</evidence>
<dbReference type="InterPro" id="IPR015943">
    <property type="entry name" value="WD40/YVTN_repeat-like_dom_sf"/>
</dbReference>
<evidence type="ECO:0000256" key="3">
    <source>
        <dbReference type="SAM" id="MobiDB-lite"/>
    </source>
</evidence>
<feature type="domain" description="Transcription factor spt8 beta-propeller" evidence="4">
    <location>
        <begin position="338"/>
        <end position="516"/>
    </location>
</feature>
<gene>
    <name evidence="5" type="ORF">OE88DRAFT_959355</name>
</gene>
<dbReference type="EMBL" id="ML213505">
    <property type="protein sequence ID" value="TFK54780.1"/>
    <property type="molecule type" value="Genomic_DNA"/>
</dbReference>
<dbReference type="SUPFAM" id="SSF50978">
    <property type="entry name" value="WD40 repeat-like"/>
    <property type="match status" value="1"/>
</dbReference>
<dbReference type="InterPro" id="IPR036322">
    <property type="entry name" value="WD40_repeat_dom_sf"/>
</dbReference>
<dbReference type="InterPro" id="IPR001680">
    <property type="entry name" value="WD40_rpt"/>
</dbReference>
<evidence type="ECO:0000313" key="5">
    <source>
        <dbReference type="EMBL" id="TFK54780.1"/>
    </source>
</evidence>
<keyword evidence="2" id="KW-0677">Repeat</keyword>
<dbReference type="Gene3D" id="2.130.10.10">
    <property type="entry name" value="YVTN repeat-like/Quinoprotein amine dehydrogenase"/>
    <property type="match status" value="2"/>
</dbReference>
<name>A0A5C3NBV5_9AGAM</name>
<accession>A0A5C3NBV5</accession>
<evidence type="ECO:0000313" key="6">
    <source>
        <dbReference type="Proteomes" id="UP000305948"/>
    </source>
</evidence>
<dbReference type="Pfam" id="PF23798">
    <property type="entry name" value="Beta-prop_SPT8"/>
    <property type="match status" value="2"/>
</dbReference>
<evidence type="ECO:0000256" key="2">
    <source>
        <dbReference type="ARBA" id="ARBA00022737"/>
    </source>
</evidence>
<dbReference type="PANTHER" id="PTHR22847">
    <property type="entry name" value="WD40 REPEAT PROTEIN"/>
    <property type="match status" value="1"/>
</dbReference>
<proteinExistence type="predicted"/>
<keyword evidence="6" id="KW-1185">Reference proteome</keyword>
<keyword evidence="1" id="KW-0853">WD repeat</keyword>
<dbReference type="STRING" id="5364.A0A5C3NBV5"/>
<reference evidence="5 6" key="1">
    <citation type="journal article" date="2019" name="Nat. Ecol. Evol.">
        <title>Megaphylogeny resolves global patterns of mushroom evolution.</title>
        <authorList>
            <person name="Varga T."/>
            <person name="Krizsan K."/>
            <person name="Foldi C."/>
            <person name="Dima B."/>
            <person name="Sanchez-Garcia M."/>
            <person name="Sanchez-Ramirez S."/>
            <person name="Szollosi G.J."/>
            <person name="Szarkandi J.G."/>
            <person name="Papp V."/>
            <person name="Albert L."/>
            <person name="Andreopoulos W."/>
            <person name="Angelini C."/>
            <person name="Antonin V."/>
            <person name="Barry K.W."/>
            <person name="Bougher N.L."/>
            <person name="Buchanan P."/>
            <person name="Buyck B."/>
            <person name="Bense V."/>
            <person name="Catcheside P."/>
            <person name="Chovatia M."/>
            <person name="Cooper J."/>
            <person name="Damon W."/>
            <person name="Desjardin D."/>
            <person name="Finy P."/>
            <person name="Geml J."/>
            <person name="Haridas S."/>
            <person name="Hughes K."/>
            <person name="Justo A."/>
            <person name="Karasinski D."/>
            <person name="Kautmanova I."/>
            <person name="Kiss B."/>
            <person name="Kocsube S."/>
            <person name="Kotiranta H."/>
            <person name="LaButti K.M."/>
            <person name="Lechner B.E."/>
            <person name="Liimatainen K."/>
            <person name="Lipzen A."/>
            <person name="Lukacs Z."/>
            <person name="Mihaltcheva S."/>
            <person name="Morgado L.N."/>
            <person name="Niskanen T."/>
            <person name="Noordeloos M.E."/>
            <person name="Ohm R.A."/>
            <person name="Ortiz-Santana B."/>
            <person name="Ovrebo C."/>
            <person name="Racz N."/>
            <person name="Riley R."/>
            <person name="Savchenko A."/>
            <person name="Shiryaev A."/>
            <person name="Soop K."/>
            <person name="Spirin V."/>
            <person name="Szebenyi C."/>
            <person name="Tomsovsky M."/>
            <person name="Tulloss R.E."/>
            <person name="Uehling J."/>
            <person name="Grigoriev I.V."/>
            <person name="Vagvolgyi C."/>
            <person name="Papp T."/>
            <person name="Martin F.M."/>
            <person name="Miettinen O."/>
            <person name="Hibbett D.S."/>
            <person name="Nagy L.G."/>
        </authorList>
    </citation>
    <scope>NUCLEOTIDE SEQUENCE [LARGE SCALE GENOMIC DNA]</scope>
    <source>
        <strain evidence="5 6">OMC1185</strain>
    </source>
</reference>
<dbReference type="InterPro" id="IPR057544">
    <property type="entry name" value="Beta-prop_SPT8"/>
</dbReference>
<dbReference type="SMART" id="SM00320">
    <property type="entry name" value="WD40"/>
    <property type="match status" value="5"/>
</dbReference>
<dbReference type="Proteomes" id="UP000305948">
    <property type="component" value="Unassembled WGS sequence"/>
</dbReference>
<protein>
    <submittedName>
        <fullName evidence="5">WD40 repeat-like protein</fullName>
    </submittedName>
</protein>
<organism evidence="5 6">
    <name type="scientific">Heliocybe sulcata</name>
    <dbReference type="NCBI Taxonomy" id="5364"/>
    <lineage>
        <taxon>Eukaryota</taxon>
        <taxon>Fungi</taxon>
        <taxon>Dikarya</taxon>
        <taxon>Basidiomycota</taxon>
        <taxon>Agaricomycotina</taxon>
        <taxon>Agaricomycetes</taxon>
        <taxon>Gloeophyllales</taxon>
        <taxon>Gloeophyllaceae</taxon>
        <taxon>Heliocybe</taxon>
    </lineage>
</organism>
<feature type="region of interest" description="Disordered" evidence="3">
    <location>
        <begin position="216"/>
        <end position="323"/>
    </location>
</feature>
<dbReference type="OrthoDB" id="10260946at2759"/>
<feature type="domain" description="Transcription factor spt8 beta-propeller" evidence="4">
    <location>
        <begin position="1"/>
        <end position="194"/>
    </location>
</feature>
<dbReference type="PANTHER" id="PTHR22847:SF637">
    <property type="entry name" value="WD REPEAT DOMAIN 5B"/>
    <property type="match status" value="1"/>
</dbReference>